<evidence type="ECO:0000259" key="6">
    <source>
        <dbReference type="PROSITE" id="PS51160"/>
    </source>
</evidence>
<dbReference type="InterPro" id="IPR001792">
    <property type="entry name" value="Acylphosphatase-like_dom"/>
</dbReference>
<dbReference type="STRING" id="1798491.A3C87_02830"/>
<protein>
    <recommendedName>
        <fullName evidence="2 4">acylphosphatase</fullName>
        <ecNumber evidence="2 4">3.6.1.7</ecNumber>
    </recommendedName>
</protein>
<comment type="similarity">
    <text evidence="1 5">Belongs to the acylphosphatase family.</text>
</comment>
<evidence type="ECO:0000313" key="7">
    <source>
        <dbReference type="EMBL" id="OGG61556.1"/>
    </source>
</evidence>
<dbReference type="Pfam" id="PF00708">
    <property type="entry name" value="Acylphosphatase"/>
    <property type="match status" value="1"/>
</dbReference>
<evidence type="ECO:0000313" key="8">
    <source>
        <dbReference type="Proteomes" id="UP000176511"/>
    </source>
</evidence>
<dbReference type="EC" id="3.6.1.7" evidence="2 4"/>
<dbReference type="PROSITE" id="PS51160">
    <property type="entry name" value="ACYLPHOSPHATASE_3"/>
    <property type="match status" value="1"/>
</dbReference>
<feature type="domain" description="Acylphosphatase-like" evidence="6">
    <location>
        <begin position="4"/>
        <end position="91"/>
    </location>
</feature>
<dbReference type="EMBL" id="MFLE01000017">
    <property type="protein sequence ID" value="OGG61556.1"/>
    <property type="molecule type" value="Genomic_DNA"/>
</dbReference>
<feature type="active site" evidence="4">
    <location>
        <position position="37"/>
    </location>
</feature>
<sequence length="91" mass="10030">MLTELHAVISGKVQGVGYRDFVRANAEELGLKGWVKNKSDDTVEILAQGYPEKLRAFSELLQEGSVLAKVSGVATEFRTPKILYDDFSVKA</sequence>
<dbReference type="AlphaFoldDB" id="A0A1F6DJI9"/>
<dbReference type="PRINTS" id="PR00112">
    <property type="entry name" value="ACYLPHPHTASE"/>
</dbReference>
<dbReference type="SUPFAM" id="SSF54975">
    <property type="entry name" value="Acylphosphatase/BLUF domain-like"/>
    <property type="match status" value="1"/>
</dbReference>
<dbReference type="Proteomes" id="UP000176511">
    <property type="component" value="Unassembled WGS sequence"/>
</dbReference>
<organism evidence="7 8">
    <name type="scientific">Candidatus Kaiserbacteria bacterium RIFCSPHIGHO2_02_FULL_49_34</name>
    <dbReference type="NCBI Taxonomy" id="1798491"/>
    <lineage>
        <taxon>Bacteria</taxon>
        <taxon>Candidatus Kaiseribacteriota</taxon>
    </lineage>
</organism>
<dbReference type="InterPro" id="IPR036046">
    <property type="entry name" value="Acylphosphatase-like_dom_sf"/>
</dbReference>
<evidence type="ECO:0000256" key="3">
    <source>
        <dbReference type="ARBA" id="ARBA00047645"/>
    </source>
</evidence>
<name>A0A1F6DJI9_9BACT</name>
<dbReference type="InterPro" id="IPR020456">
    <property type="entry name" value="Acylphosphatase"/>
</dbReference>
<feature type="active site" evidence="4">
    <location>
        <position position="19"/>
    </location>
</feature>
<accession>A0A1F6DJI9</accession>
<keyword evidence="4" id="KW-0378">Hydrolase</keyword>
<comment type="caution">
    <text evidence="7">The sequence shown here is derived from an EMBL/GenBank/DDBJ whole genome shotgun (WGS) entry which is preliminary data.</text>
</comment>
<gene>
    <name evidence="7" type="ORF">A3C87_02830</name>
</gene>
<evidence type="ECO:0000256" key="2">
    <source>
        <dbReference type="ARBA" id="ARBA00012150"/>
    </source>
</evidence>
<comment type="catalytic activity">
    <reaction evidence="3 4">
        <text>an acyl phosphate + H2O = a carboxylate + phosphate + H(+)</text>
        <dbReference type="Rhea" id="RHEA:14965"/>
        <dbReference type="ChEBI" id="CHEBI:15377"/>
        <dbReference type="ChEBI" id="CHEBI:15378"/>
        <dbReference type="ChEBI" id="CHEBI:29067"/>
        <dbReference type="ChEBI" id="CHEBI:43474"/>
        <dbReference type="ChEBI" id="CHEBI:59918"/>
        <dbReference type="EC" id="3.6.1.7"/>
    </reaction>
</comment>
<dbReference type="Gene3D" id="3.30.70.100">
    <property type="match status" value="1"/>
</dbReference>
<proteinExistence type="inferred from homology"/>
<dbReference type="PANTHER" id="PTHR47268">
    <property type="entry name" value="ACYLPHOSPHATASE"/>
    <property type="match status" value="1"/>
</dbReference>
<dbReference type="PANTHER" id="PTHR47268:SF4">
    <property type="entry name" value="ACYLPHOSPHATASE"/>
    <property type="match status" value="1"/>
</dbReference>
<reference evidence="7 8" key="1">
    <citation type="journal article" date="2016" name="Nat. Commun.">
        <title>Thousands of microbial genomes shed light on interconnected biogeochemical processes in an aquifer system.</title>
        <authorList>
            <person name="Anantharaman K."/>
            <person name="Brown C.T."/>
            <person name="Hug L.A."/>
            <person name="Sharon I."/>
            <person name="Castelle C.J."/>
            <person name="Probst A.J."/>
            <person name="Thomas B.C."/>
            <person name="Singh A."/>
            <person name="Wilkins M.J."/>
            <person name="Karaoz U."/>
            <person name="Brodie E.L."/>
            <person name="Williams K.H."/>
            <person name="Hubbard S.S."/>
            <person name="Banfield J.F."/>
        </authorList>
    </citation>
    <scope>NUCLEOTIDE SEQUENCE [LARGE SCALE GENOMIC DNA]</scope>
</reference>
<evidence type="ECO:0000256" key="1">
    <source>
        <dbReference type="ARBA" id="ARBA00005614"/>
    </source>
</evidence>
<evidence type="ECO:0000256" key="5">
    <source>
        <dbReference type="RuleBase" id="RU004168"/>
    </source>
</evidence>
<evidence type="ECO:0000256" key="4">
    <source>
        <dbReference type="PROSITE-ProRule" id="PRU00520"/>
    </source>
</evidence>
<dbReference type="GO" id="GO:0003998">
    <property type="term" value="F:acylphosphatase activity"/>
    <property type="evidence" value="ECO:0007669"/>
    <property type="project" value="UniProtKB-EC"/>
</dbReference>